<feature type="compositionally biased region" description="Low complexity" evidence="1">
    <location>
        <begin position="23"/>
        <end position="36"/>
    </location>
</feature>
<dbReference type="EMBL" id="KZ303851">
    <property type="protein sequence ID" value="PHZ11850.1"/>
    <property type="molecule type" value="Genomic_DNA"/>
</dbReference>
<dbReference type="GeneID" id="35439966"/>
<dbReference type="Proteomes" id="UP000242254">
    <property type="component" value="Unassembled WGS sequence"/>
</dbReference>
<evidence type="ECO:0000256" key="1">
    <source>
        <dbReference type="SAM" id="MobiDB-lite"/>
    </source>
</evidence>
<feature type="region of interest" description="Disordered" evidence="1">
    <location>
        <begin position="21"/>
        <end position="65"/>
    </location>
</feature>
<organism evidence="2 3">
    <name type="scientific">Rhizopus microsporus ATCC 52813</name>
    <dbReference type="NCBI Taxonomy" id="1340429"/>
    <lineage>
        <taxon>Eukaryota</taxon>
        <taxon>Fungi</taxon>
        <taxon>Fungi incertae sedis</taxon>
        <taxon>Mucoromycota</taxon>
        <taxon>Mucoromycotina</taxon>
        <taxon>Mucoromycetes</taxon>
        <taxon>Mucorales</taxon>
        <taxon>Mucorineae</taxon>
        <taxon>Rhizopodaceae</taxon>
        <taxon>Rhizopus</taxon>
    </lineage>
</organism>
<protein>
    <recommendedName>
        <fullName evidence="4">Something about silencing protein 4 domain-containing protein</fullName>
    </recommendedName>
</protein>
<gene>
    <name evidence="2" type="ORF">RHIMIDRAFT_238506</name>
</gene>
<evidence type="ECO:0000313" key="3">
    <source>
        <dbReference type="Proteomes" id="UP000242254"/>
    </source>
</evidence>
<accession>A0A2G4SSW2</accession>
<keyword evidence="3" id="KW-1185">Reference proteome</keyword>
<sequence length="279" mass="32389">MEKRALPTRHNFLTEAVQQLLESTSSSTEPTIDSTTLITVTSDEQPDSSFKDYGPNNNNSNSPKPISVEHVARVKIITPVRKRHDKENLDLISDDYYIKRHRKHELDEKKQKNREKERLRHGYYQQSQLVERIKTMDKGLLRSIVSSIRHRGSVLIPDMTEEAEEEYLNKLHERLLKDATELLRRYEALGLAKTSTAPPAETEETESLVNPTFHEAVQTEAMRQRARQLATFEKYPSHKSGSSRYSKRHITAFGEKLPPFEFMDFELPKDIFGHLMNSR</sequence>
<reference evidence="2 3" key="1">
    <citation type="journal article" date="2016" name="Proc. Natl. Acad. Sci. U.S.A.">
        <title>Lipid metabolic changes in an early divergent fungus govern the establishment of a mutualistic symbiosis with endobacteria.</title>
        <authorList>
            <person name="Lastovetsky O.A."/>
            <person name="Gaspar M.L."/>
            <person name="Mondo S.J."/>
            <person name="LaButti K.M."/>
            <person name="Sandor L."/>
            <person name="Grigoriev I.V."/>
            <person name="Henry S.A."/>
            <person name="Pawlowska T.E."/>
        </authorList>
    </citation>
    <scope>NUCLEOTIDE SEQUENCE [LARGE SCALE GENOMIC DNA]</scope>
    <source>
        <strain evidence="2 3">ATCC 52813</strain>
    </source>
</reference>
<dbReference type="AlphaFoldDB" id="A0A2G4SSW2"/>
<proteinExistence type="predicted"/>
<evidence type="ECO:0008006" key="4">
    <source>
        <dbReference type="Google" id="ProtNLM"/>
    </source>
</evidence>
<evidence type="ECO:0000313" key="2">
    <source>
        <dbReference type="EMBL" id="PHZ11850.1"/>
    </source>
</evidence>
<dbReference type="Gene3D" id="6.10.250.3170">
    <property type="match status" value="1"/>
</dbReference>
<dbReference type="RefSeq" id="XP_023465558.1">
    <property type="nucleotide sequence ID" value="XM_023608976.1"/>
</dbReference>
<dbReference type="STRING" id="1340429.A0A2G4SSW2"/>
<name>A0A2G4SSW2_RHIZD</name>